<dbReference type="NCBIfam" id="TIGR02009">
    <property type="entry name" value="PGMB-YQAB-SF"/>
    <property type="match status" value="1"/>
</dbReference>
<dbReference type="GO" id="GO:0046872">
    <property type="term" value="F:metal ion binding"/>
    <property type="evidence" value="ECO:0007669"/>
    <property type="project" value="UniProtKB-KW"/>
</dbReference>
<evidence type="ECO:0000256" key="2">
    <source>
        <dbReference type="ARBA" id="ARBA00006171"/>
    </source>
</evidence>
<dbReference type="InterPro" id="IPR006439">
    <property type="entry name" value="HAD-SF_hydro_IA"/>
</dbReference>
<dbReference type="SUPFAM" id="SSF56784">
    <property type="entry name" value="HAD-like"/>
    <property type="match status" value="1"/>
</dbReference>
<dbReference type="CDD" id="cd07505">
    <property type="entry name" value="HAD_BPGM-like"/>
    <property type="match status" value="1"/>
</dbReference>
<accession>A0A2W7NKR1</accession>
<dbReference type="PANTHER" id="PTHR46193">
    <property type="entry name" value="6-PHOSPHOGLUCONATE PHOSPHATASE"/>
    <property type="match status" value="1"/>
</dbReference>
<dbReference type="GO" id="GO:0008801">
    <property type="term" value="F:beta-phosphoglucomutase activity"/>
    <property type="evidence" value="ECO:0007669"/>
    <property type="project" value="UniProtKB-EC"/>
</dbReference>
<evidence type="ECO:0000256" key="10">
    <source>
        <dbReference type="ARBA" id="ARBA00044991"/>
    </source>
</evidence>
<dbReference type="EMBL" id="QKZL01000027">
    <property type="protein sequence ID" value="PZX11882.1"/>
    <property type="molecule type" value="Genomic_DNA"/>
</dbReference>
<protein>
    <recommendedName>
        <fullName evidence="10">Beta-phosphoglucomutase</fullName>
        <ecNumber evidence="9">5.4.2.6</ecNumber>
    </recommendedName>
</protein>
<dbReference type="Gene3D" id="1.10.150.240">
    <property type="entry name" value="Putative phosphatase, domain 2"/>
    <property type="match status" value="1"/>
</dbReference>
<dbReference type="RefSeq" id="WP_111538781.1">
    <property type="nucleotide sequence ID" value="NZ_QKZL01000027.1"/>
</dbReference>
<evidence type="ECO:0000256" key="5">
    <source>
        <dbReference type="ARBA" id="ARBA00022842"/>
    </source>
</evidence>
<dbReference type="InterPro" id="IPR051600">
    <property type="entry name" value="Beta-PGM-like"/>
</dbReference>
<keyword evidence="3" id="KW-0597">Phosphoprotein</keyword>
<evidence type="ECO:0000256" key="9">
    <source>
        <dbReference type="ARBA" id="ARBA00044968"/>
    </source>
</evidence>
<sequence>MDAAGIIFDLDGVLLDTVPAHFEAWQRSFRSVGVDFDAASYREHVDGRPVRDGARAVIGDHDEAALEAVVAMKERLYTDIIEAGEFKVFADVPPILQALSRRGIPQAVASSNNQARRLLALANLSEYFEAIICGDDVACGKPAPDIFLVAAGRLGLPPARCIVVEDSIAGLSAARDGGFIPIALLRNGDSVLLPQVKRTITSLRDLQTELAL</sequence>
<dbReference type="NCBIfam" id="TIGR01509">
    <property type="entry name" value="HAD-SF-IA-v3"/>
    <property type="match status" value="1"/>
</dbReference>
<keyword evidence="12" id="KW-1185">Reference proteome</keyword>
<dbReference type="SFLD" id="SFLDS00003">
    <property type="entry name" value="Haloacid_Dehalogenase"/>
    <property type="match status" value="1"/>
</dbReference>
<dbReference type="EC" id="5.4.2.6" evidence="9"/>
<dbReference type="InterPro" id="IPR023198">
    <property type="entry name" value="PGP-like_dom2"/>
</dbReference>
<dbReference type="InterPro" id="IPR023214">
    <property type="entry name" value="HAD_sf"/>
</dbReference>
<keyword evidence="4" id="KW-0479">Metal-binding</keyword>
<dbReference type="InterPro" id="IPR036412">
    <property type="entry name" value="HAD-like_sf"/>
</dbReference>
<evidence type="ECO:0000256" key="4">
    <source>
        <dbReference type="ARBA" id="ARBA00022723"/>
    </source>
</evidence>
<evidence type="ECO:0000256" key="7">
    <source>
        <dbReference type="ARBA" id="ARBA00023277"/>
    </source>
</evidence>
<proteinExistence type="inferred from homology"/>
<comment type="caution">
    <text evidence="11">The sequence shown here is derived from an EMBL/GenBank/DDBJ whole genome shotgun (WGS) entry which is preliminary data.</text>
</comment>
<dbReference type="SFLD" id="SFLDG01135">
    <property type="entry name" value="C1.5.6:_HAD__Beta-PGM__Phospha"/>
    <property type="match status" value="1"/>
</dbReference>
<evidence type="ECO:0000256" key="6">
    <source>
        <dbReference type="ARBA" id="ARBA00023235"/>
    </source>
</evidence>
<evidence type="ECO:0000313" key="12">
    <source>
        <dbReference type="Proteomes" id="UP000248916"/>
    </source>
</evidence>
<evidence type="ECO:0000256" key="8">
    <source>
        <dbReference type="ARBA" id="ARBA00044926"/>
    </source>
</evidence>
<name>A0A2W7NKR1_9RHOB</name>
<comment type="catalytic activity">
    <reaction evidence="8">
        <text>beta-D-glucose 1-phosphate = beta-D-glucose 6-phosphate</text>
        <dbReference type="Rhea" id="RHEA:20113"/>
        <dbReference type="ChEBI" id="CHEBI:57684"/>
        <dbReference type="ChEBI" id="CHEBI:58247"/>
        <dbReference type="EC" id="5.4.2.6"/>
    </reaction>
</comment>
<keyword evidence="7" id="KW-0119">Carbohydrate metabolism</keyword>
<dbReference type="InterPro" id="IPR010976">
    <property type="entry name" value="B-phosphoglucomutase_hydrolase"/>
</dbReference>
<dbReference type="SFLD" id="SFLDG01129">
    <property type="entry name" value="C1.5:_HAD__Beta-PGM__Phosphata"/>
    <property type="match status" value="1"/>
</dbReference>
<comment type="similarity">
    <text evidence="2">Belongs to the HAD-like hydrolase superfamily. CbbY/CbbZ/Gph/YieH family.</text>
</comment>
<dbReference type="NCBIfam" id="TIGR01549">
    <property type="entry name" value="HAD-SF-IA-v1"/>
    <property type="match status" value="1"/>
</dbReference>
<reference evidence="11 12" key="1">
    <citation type="submission" date="2018-06" db="EMBL/GenBank/DDBJ databases">
        <title>Genomic Encyclopedia of Archaeal and Bacterial Type Strains, Phase II (KMG-II): from individual species to whole genera.</title>
        <authorList>
            <person name="Goeker M."/>
        </authorList>
    </citation>
    <scope>NUCLEOTIDE SEQUENCE [LARGE SCALE GENOMIC DNA]</scope>
    <source>
        <strain evidence="11 12">DSM 22009</strain>
    </source>
</reference>
<evidence type="ECO:0000256" key="1">
    <source>
        <dbReference type="ARBA" id="ARBA00001946"/>
    </source>
</evidence>
<evidence type="ECO:0000313" key="11">
    <source>
        <dbReference type="EMBL" id="PZX11882.1"/>
    </source>
</evidence>
<organism evidence="11 12">
    <name type="scientific">Palleronia aestuarii</name>
    <dbReference type="NCBI Taxonomy" id="568105"/>
    <lineage>
        <taxon>Bacteria</taxon>
        <taxon>Pseudomonadati</taxon>
        <taxon>Pseudomonadota</taxon>
        <taxon>Alphaproteobacteria</taxon>
        <taxon>Rhodobacterales</taxon>
        <taxon>Roseobacteraceae</taxon>
        <taxon>Palleronia</taxon>
    </lineage>
</organism>
<dbReference type="Pfam" id="PF00702">
    <property type="entry name" value="Hydrolase"/>
    <property type="match status" value="1"/>
</dbReference>
<evidence type="ECO:0000256" key="3">
    <source>
        <dbReference type="ARBA" id="ARBA00022553"/>
    </source>
</evidence>
<dbReference type="PANTHER" id="PTHR46193:SF18">
    <property type="entry name" value="HEXITOL PHOSPHATASE B"/>
    <property type="match status" value="1"/>
</dbReference>
<comment type="cofactor">
    <cofactor evidence="1">
        <name>Mg(2+)</name>
        <dbReference type="ChEBI" id="CHEBI:18420"/>
    </cofactor>
</comment>
<gene>
    <name evidence="11" type="ORF">LX81_03758</name>
</gene>
<keyword evidence="5" id="KW-0460">Magnesium</keyword>
<keyword evidence="6" id="KW-0413">Isomerase</keyword>
<dbReference type="OrthoDB" id="9782449at2"/>
<dbReference type="Gene3D" id="3.40.50.1000">
    <property type="entry name" value="HAD superfamily/HAD-like"/>
    <property type="match status" value="1"/>
</dbReference>
<dbReference type="AlphaFoldDB" id="A0A2W7NKR1"/>
<dbReference type="Proteomes" id="UP000248916">
    <property type="component" value="Unassembled WGS sequence"/>
</dbReference>